<reference evidence="4" key="1">
    <citation type="journal article" date="2023" name="Mol. Plant Microbe Interact.">
        <title>Elucidating the Obligate Nature and Biological Capacity of an Invasive Fungal Corn Pathogen.</title>
        <authorList>
            <person name="MacCready J.S."/>
            <person name="Roggenkamp E.M."/>
            <person name="Gdanetz K."/>
            <person name="Chilvers M.I."/>
        </authorList>
    </citation>
    <scope>NUCLEOTIDE SEQUENCE</scope>
    <source>
        <strain evidence="4">PM02</strain>
    </source>
</reference>
<comment type="similarity">
    <text evidence="1">Belongs to the NmrA-type oxidoreductase family.</text>
</comment>
<evidence type="ECO:0000259" key="3">
    <source>
        <dbReference type="Pfam" id="PF05368"/>
    </source>
</evidence>
<dbReference type="Pfam" id="PF05368">
    <property type="entry name" value="NmrA"/>
    <property type="match status" value="1"/>
</dbReference>
<evidence type="ECO:0000256" key="1">
    <source>
        <dbReference type="ARBA" id="ARBA00006328"/>
    </source>
</evidence>
<dbReference type="InterPro" id="IPR051164">
    <property type="entry name" value="NmrA-like_oxidored"/>
</dbReference>
<dbReference type="InterPro" id="IPR036291">
    <property type="entry name" value="NAD(P)-bd_dom_sf"/>
</dbReference>
<proteinExistence type="inferred from homology"/>
<dbReference type="Gene3D" id="3.40.50.720">
    <property type="entry name" value="NAD(P)-binding Rossmann-like Domain"/>
    <property type="match status" value="1"/>
</dbReference>
<evidence type="ECO:0000313" key="4">
    <source>
        <dbReference type="EMBL" id="KAK2073790.1"/>
    </source>
</evidence>
<name>A0AAD9IB01_9PEZI</name>
<dbReference type="SUPFAM" id="SSF51735">
    <property type="entry name" value="NAD(P)-binding Rossmann-fold domains"/>
    <property type="match status" value="1"/>
</dbReference>
<keyword evidence="2" id="KW-0521">NADP</keyword>
<dbReference type="EMBL" id="JAQQPM010000007">
    <property type="protein sequence ID" value="KAK2073790.1"/>
    <property type="molecule type" value="Genomic_DNA"/>
</dbReference>
<keyword evidence="5" id="KW-1185">Reference proteome</keyword>
<protein>
    <recommendedName>
        <fullName evidence="3">NmrA-like domain-containing protein</fullName>
    </recommendedName>
</protein>
<dbReference type="GO" id="GO:0005634">
    <property type="term" value="C:nucleus"/>
    <property type="evidence" value="ECO:0007669"/>
    <property type="project" value="TreeGrafter"/>
</dbReference>
<evidence type="ECO:0000256" key="2">
    <source>
        <dbReference type="ARBA" id="ARBA00022857"/>
    </source>
</evidence>
<sequence length="330" mass="35352">MSGQSSKKIITVVGSTGCQGGSVAETFLTDAKLKNEWTVRGITRDTAKEASKKLASAGADMVAADVNDTASLVKAFSGSDTVFAVTDYWGAAGMKKDVEIQQGKNLVDAAKEAGIKHFILSTLYNATEMTNGKLPNIEHFDSKAEVSKYAAASGLPTTYFLAGCYMDNFPAMFRAADDDNNSNNNQPKTTWTLSIPLSPAGHIPLFSPRDDTGKFVKGIVARRDALLGADVRAATARYSPADLLDGWRAAFPGTPAAVRHVPDDQHVALLRGLGLPPHGAVELNENFRLMDGAFDYYGGKPLSLDVLVDGDRPTTWTEFAKKNPAFKDLV</sequence>
<dbReference type="InterPro" id="IPR008030">
    <property type="entry name" value="NmrA-like"/>
</dbReference>
<gene>
    <name evidence="4" type="ORF">P8C59_008039</name>
</gene>
<dbReference type="Gene3D" id="3.90.25.10">
    <property type="entry name" value="UDP-galactose 4-epimerase, domain 1"/>
    <property type="match status" value="1"/>
</dbReference>
<accession>A0AAD9IB01</accession>
<feature type="domain" description="NmrA-like" evidence="3">
    <location>
        <begin position="7"/>
        <end position="319"/>
    </location>
</feature>
<comment type="caution">
    <text evidence="4">The sequence shown here is derived from an EMBL/GenBank/DDBJ whole genome shotgun (WGS) entry which is preliminary data.</text>
</comment>
<dbReference type="CDD" id="cd05251">
    <property type="entry name" value="NmrA_like_SDR_a"/>
    <property type="match status" value="1"/>
</dbReference>
<dbReference type="AlphaFoldDB" id="A0AAD9IB01"/>
<evidence type="ECO:0000313" key="5">
    <source>
        <dbReference type="Proteomes" id="UP001217918"/>
    </source>
</evidence>
<dbReference type="Proteomes" id="UP001217918">
    <property type="component" value="Unassembled WGS sequence"/>
</dbReference>
<dbReference type="PANTHER" id="PTHR42748">
    <property type="entry name" value="NITROGEN METABOLITE REPRESSION PROTEIN NMRA FAMILY MEMBER"/>
    <property type="match status" value="1"/>
</dbReference>
<organism evidence="4 5">
    <name type="scientific">Phyllachora maydis</name>
    <dbReference type="NCBI Taxonomy" id="1825666"/>
    <lineage>
        <taxon>Eukaryota</taxon>
        <taxon>Fungi</taxon>
        <taxon>Dikarya</taxon>
        <taxon>Ascomycota</taxon>
        <taxon>Pezizomycotina</taxon>
        <taxon>Sordariomycetes</taxon>
        <taxon>Sordariomycetidae</taxon>
        <taxon>Phyllachorales</taxon>
        <taxon>Phyllachoraceae</taxon>
        <taxon>Phyllachora</taxon>
    </lineage>
</organism>
<dbReference type="PANTHER" id="PTHR42748:SF31">
    <property type="entry name" value="NMRA-LIKE DOMAIN-CONTAINING PROTEIN-RELATED"/>
    <property type="match status" value="1"/>
</dbReference>